<dbReference type="Proteomes" id="UP000013783">
    <property type="component" value="Unassembled WGS sequence"/>
</dbReference>
<dbReference type="EMBL" id="ASWA01000002">
    <property type="protein sequence ID" value="EOT69251.1"/>
    <property type="molecule type" value="Genomic_DNA"/>
</dbReference>
<evidence type="ECO:0000313" key="3">
    <source>
        <dbReference type="Proteomes" id="UP000013783"/>
    </source>
</evidence>
<name>R2P8X5_9ENTE</name>
<dbReference type="PATRIC" id="fig|1158601.3.peg.756"/>
<reference evidence="1 3" key="1">
    <citation type="submission" date="2013-02" db="EMBL/GenBank/DDBJ databases">
        <title>The Genome Sequence of Enterococcus malodoratus ATCC_43197.</title>
        <authorList>
            <consortium name="The Broad Institute Genome Sequencing Platform"/>
            <consortium name="The Broad Institute Genome Sequencing Center for Infectious Disease"/>
            <person name="Earl A.M."/>
            <person name="Gilmore M.S."/>
            <person name="Lebreton F."/>
            <person name="Walker B."/>
            <person name="Young S.K."/>
            <person name="Zeng Q."/>
            <person name="Gargeya S."/>
            <person name="Fitzgerald M."/>
            <person name="Haas B."/>
            <person name="Abouelleil A."/>
            <person name="Alvarado L."/>
            <person name="Arachchi H.M."/>
            <person name="Berlin A.M."/>
            <person name="Chapman S.B."/>
            <person name="Dewar J."/>
            <person name="Goldberg J."/>
            <person name="Griggs A."/>
            <person name="Gujja S."/>
            <person name="Hansen M."/>
            <person name="Howarth C."/>
            <person name="Imamovic A."/>
            <person name="Larimer J."/>
            <person name="McCowan C."/>
            <person name="Murphy C."/>
            <person name="Neiman D."/>
            <person name="Pearson M."/>
            <person name="Priest M."/>
            <person name="Roberts A."/>
            <person name="Saif S."/>
            <person name="Shea T."/>
            <person name="Sisk P."/>
            <person name="Sykes S."/>
            <person name="Wortman J."/>
            <person name="Nusbaum C."/>
            <person name="Birren B."/>
        </authorList>
    </citation>
    <scope>NUCLEOTIDE SEQUENCE [LARGE SCALE GENOMIC DNA]</scope>
    <source>
        <strain evidence="1 3">ATCC 43197</strain>
    </source>
</reference>
<proteinExistence type="predicted"/>
<accession>R2P8X5</accession>
<reference evidence="2 4" key="2">
    <citation type="submission" date="2013-03" db="EMBL/GenBank/DDBJ databases">
        <title>The Genome Sequence of Enterococcus malodoratus ATCC_43197 (PacBio/Illumina hybrid assembly).</title>
        <authorList>
            <consortium name="The Broad Institute Genomics Platform"/>
            <consortium name="The Broad Institute Genome Sequencing Center for Infectious Disease"/>
            <person name="Earl A."/>
            <person name="Russ C."/>
            <person name="Gilmore M."/>
            <person name="Surin D."/>
            <person name="Walker B."/>
            <person name="Young S."/>
            <person name="Zeng Q."/>
            <person name="Gargeya S."/>
            <person name="Fitzgerald M."/>
            <person name="Haas B."/>
            <person name="Abouelleil A."/>
            <person name="Allen A.W."/>
            <person name="Alvarado L."/>
            <person name="Arachchi H.M."/>
            <person name="Berlin A.M."/>
            <person name="Chapman S.B."/>
            <person name="Gainer-Dewar J."/>
            <person name="Goldberg J."/>
            <person name="Griggs A."/>
            <person name="Gujja S."/>
            <person name="Hansen M."/>
            <person name="Howarth C."/>
            <person name="Imamovic A."/>
            <person name="Ireland A."/>
            <person name="Larimer J."/>
            <person name="McCowan C."/>
            <person name="Murphy C."/>
            <person name="Pearson M."/>
            <person name="Poon T.W."/>
            <person name="Priest M."/>
            <person name="Roberts A."/>
            <person name="Saif S."/>
            <person name="Shea T."/>
            <person name="Sisk P."/>
            <person name="Sykes S."/>
            <person name="Wortman J."/>
            <person name="Nusbaum C."/>
            <person name="Birren B."/>
        </authorList>
    </citation>
    <scope>NUCLEOTIDE SEQUENCE [LARGE SCALE GENOMIC DNA]</scope>
    <source>
        <strain evidence="2 4">ATCC 43197</strain>
    </source>
</reference>
<dbReference type="RefSeq" id="WP_010739659.1">
    <property type="nucleotide sequence ID" value="NZ_KB946249.1"/>
</dbReference>
<comment type="caution">
    <text evidence="1">The sequence shown here is derived from an EMBL/GenBank/DDBJ whole genome shotgun (WGS) entry which is preliminary data.</text>
</comment>
<evidence type="ECO:0000313" key="2">
    <source>
        <dbReference type="EMBL" id="EOT69251.1"/>
    </source>
</evidence>
<evidence type="ECO:0000313" key="4">
    <source>
        <dbReference type="Proteomes" id="UP000014148"/>
    </source>
</evidence>
<dbReference type="AlphaFoldDB" id="R2P8X5"/>
<dbReference type="EMBL" id="AJAK01000007">
    <property type="protein sequence ID" value="EOH80742.1"/>
    <property type="molecule type" value="Genomic_DNA"/>
</dbReference>
<sequence length="98" mass="11430">MEKIQGLKVGSKEWLERLNGAVTFPEKFAFYYNKRENIIQIGVVRSKGKVENIRWSAVKPSLLLFHPEDLTALVAVKNVESDEEYTELVLKYQKLWCK</sequence>
<protein>
    <submittedName>
        <fullName evidence="1">Uncharacterized protein</fullName>
    </submittedName>
</protein>
<gene>
    <name evidence="2" type="ORF">I585_00713</name>
    <name evidence="1" type="ORF">UAI_00782</name>
</gene>
<dbReference type="Proteomes" id="UP000014148">
    <property type="component" value="Unassembled WGS sequence"/>
</dbReference>
<organism evidence="1 3">
    <name type="scientific">Enterococcus malodoratus ATCC 43197</name>
    <dbReference type="NCBI Taxonomy" id="1158601"/>
    <lineage>
        <taxon>Bacteria</taxon>
        <taxon>Bacillati</taxon>
        <taxon>Bacillota</taxon>
        <taxon>Bacilli</taxon>
        <taxon>Lactobacillales</taxon>
        <taxon>Enterococcaceae</taxon>
        <taxon>Enterococcus</taxon>
    </lineage>
</organism>
<keyword evidence="4" id="KW-1185">Reference proteome</keyword>
<evidence type="ECO:0000313" key="1">
    <source>
        <dbReference type="EMBL" id="EOH80742.1"/>
    </source>
</evidence>
<dbReference type="STRING" id="71451.RV07_GL001005"/>